<dbReference type="InterPro" id="IPR051044">
    <property type="entry name" value="MAG_DAG_Lipase"/>
</dbReference>
<dbReference type="Proteomes" id="UP001429357">
    <property type="component" value="Unassembled WGS sequence"/>
</dbReference>
<dbReference type="Gene3D" id="3.40.50.1820">
    <property type="entry name" value="alpha/beta hydrolase"/>
    <property type="match status" value="1"/>
</dbReference>
<keyword evidence="3" id="KW-1185">Reference proteome</keyword>
<dbReference type="InterPro" id="IPR022742">
    <property type="entry name" value="Hydrolase_4"/>
</dbReference>
<feature type="domain" description="Serine aminopeptidase S33" evidence="1">
    <location>
        <begin position="158"/>
        <end position="231"/>
    </location>
</feature>
<proteinExistence type="predicted"/>
<evidence type="ECO:0000313" key="3">
    <source>
        <dbReference type="Proteomes" id="UP001429357"/>
    </source>
</evidence>
<reference evidence="2" key="2">
    <citation type="submission" date="2024-02" db="EMBL/GenBank/DDBJ databases">
        <title>The Genome Sequence of Enterococcus diestrammenae JM9A.</title>
        <authorList>
            <person name="Earl A."/>
            <person name="Manson A."/>
            <person name="Gilmore M."/>
            <person name="Sanders J."/>
            <person name="Shea T."/>
            <person name="Howe W."/>
            <person name="Livny J."/>
            <person name="Cuomo C."/>
            <person name="Neafsey D."/>
            <person name="Birren B."/>
        </authorList>
    </citation>
    <scope>NUCLEOTIDE SEQUENCE</scope>
    <source>
        <strain evidence="2">JM9A</strain>
    </source>
</reference>
<evidence type="ECO:0000313" key="2">
    <source>
        <dbReference type="EMBL" id="MEO1782654.1"/>
    </source>
</evidence>
<reference evidence="2" key="1">
    <citation type="submission" date="2016-06" db="EMBL/GenBank/DDBJ databases">
        <authorList>
            <person name="Van Tyne D."/>
        </authorList>
    </citation>
    <scope>NUCLEOTIDE SEQUENCE</scope>
    <source>
        <strain evidence="2">JM9A</strain>
    </source>
</reference>
<dbReference type="InterPro" id="IPR029058">
    <property type="entry name" value="AB_hydrolase_fold"/>
</dbReference>
<dbReference type="Pfam" id="PF12146">
    <property type="entry name" value="Hydrolase_4"/>
    <property type="match status" value="2"/>
</dbReference>
<organism evidence="2 3">
    <name type="scientific">Enterococcus diestrammenae</name>
    <dbReference type="NCBI Taxonomy" id="1155073"/>
    <lineage>
        <taxon>Bacteria</taxon>
        <taxon>Bacillati</taxon>
        <taxon>Bacillota</taxon>
        <taxon>Bacilli</taxon>
        <taxon>Lactobacillales</taxon>
        <taxon>Enterococcaceae</taxon>
        <taxon>Enterococcus</taxon>
    </lineage>
</organism>
<dbReference type="InterPro" id="IPR012354">
    <property type="entry name" value="Esterase_lipase"/>
</dbReference>
<evidence type="ECO:0000259" key="1">
    <source>
        <dbReference type="Pfam" id="PF12146"/>
    </source>
</evidence>
<protein>
    <submittedName>
        <fullName evidence="2">Carboxylesterase</fullName>
    </submittedName>
</protein>
<accession>A0ABV0F3K9</accession>
<dbReference type="SUPFAM" id="SSF53474">
    <property type="entry name" value="alpha/beta-Hydrolases"/>
    <property type="match status" value="1"/>
</dbReference>
<gene>
    <name evidence="2" type="ORF">BAU18_002268</name>
</gene>
<dbReference type="PANTHER" id="PTHR11614">
    <property type="entry name" value="PHOSPHOLIPASE-RELATED"/>
    <property type="match status" value="1"/>
</dbReference>
<sequence>MQRKPSLPRPFYVKKSRRGILLLHAYSGSPNDVRMLCRLLEKHQYTVSAPMLTGHGTMEPLEIVQVSVQQWREDVSDALATLAQDCDQVAVFGLSMGGILAMDALTQATLPLLGGGVFCSPLFKNENNVPENFLKYAQQVYQVAELPTEERQQRLTKVKELQQQQMQGIEELGAEVATKLQQLRVPVYIAQGGKDELISAATAFQTLEALQQTDVSFHWFAESGHVITVDPVHQQFEQTVLNFIENLPWNEEK</sequence>
<name>A0ABV0F3K9_9ENTE</name>
<dbReference type="PIRSF" id="PIRSF017388">
    <property type="entry name" value="Esterase_lipase"/>
    <property type="match status" value="1"/>
</dbReference>
<comment type="caution">
    <text evidence="2">The sequence shown here is derived from an EMBL/GenBank/DDBJ whole genome shotgun (WGS) entry which is preliminary data.</text>
</comment>
<dbReference type="EMBL" id="MAEI02000001">
    <property type="protein sequence ID" value="MEO1782654.1"/>
    <property type="molecule type" value="Genomic_DNA"/>
</dbReference>
<feature type="domain" description="Serine aminopeptidase S33" evidence="1">
    <location>
        <begin position="16"/>
        <end position="142"/>
    </location>
</feature>